<dbReference type="EMBL" id="KL584830">
    <property type="protein sequence ID" value="KEQ63895.1"/>
    <property type="molecule type" value="Genomic_DNA"/>
</dbReference>
<dbReference type="Proteomes" id="UP000030672">
    <property type="component" value="Unassembled WGS sequence"/>
</dbReference>
<keyword evidence="1" id="KW-0175">Coiled coil</keyword>
<feature type="compositionally biased region" description="Polar residues" evidence="2">
    <location>
        <begin position="105"/>
        <end position="123"/>
    </location>
</feature>
<evidence type="ECO:0000313" key="3">
    <source>
        <dbReference type="EMBL" id="KEQ63895.1"/>
    </source>
</evidence>
<dbReference type="GeneID" id="63914480"/>
<evidence type="ECO:0000256" key="2">
    <source>
        <dbReference type="SAM" id="MobiDB-lite"/>
    </source>
</evidence>
<feature type="region of interest" description="Disordered" evidence="2">
    <location>
        <begin position="294"/>
        <end position="367"/>
    </location>
</feature>
<keyword evidence="4" id="KW-1185">Reference proteome</keyword>
<accession>A0A074VSZ2</accession>
<name>A0A074VSZ2_AURM1</name>
<dbReference type="HOGENOM" id="CLU_030505_0_0_1"/>
<feature type="compositionally biased region" description="Polar residues" evidence="2">
    <location>
        <begin position="294"/>
        <end position="330"/>
    </location>
</feature>
<evidence type="ECO:0000313" key="4">
    <source>
        <dbReference type="Proteomes" id="UP000030672"/>
    </source>
</evidence>
<dbReference type="RefSeq" id="XP_040880918.1">
    <property type="nucleotide sequence ID" value="XM_041021107.1"/>
</dbReference>
<reference evidence="3 4" key="1">
    <citation type="journal article" date="2014" name="BMC Genomics">
        <title>Genome sequencing of four Aureobasidium pullulans varieties: biotechnological potential, stress tolerance, and description of new species.</title>
        <authorList>
            <person name="Gostin Ar C."/>
            <person name="Ohm R.A."/>
            <person name="Kogej T."/>
            <person name="Sonjak S."/>
            <person name="Turk M."/>
            <person name="Zajc J."/>
            <person name="Zalar P."/>
            <person name="Grube M."/>
            <person name="Sun H."/>
            <person name="Han J."/>
            <person name="Sharma A."/>
            <person name="Chiniquy J."/>
            <person name="Ngan C.Y."/>
            <person name="Lipzen A."/>
            <person name="Barry K."/>
            <person name="Grigoriev I.V."/>
            <person name="Gunde-Cimerman N."/>
        </authorList>
    </citation>
    <scope>NUCLEOTIDE SEQUENCE [LARGE SCALE GENOMIC DNA]</scope>
    <source>
        <strain evidence="3 4">CBS 110374</strain>
    </source>
</reference>
<feature type="coiled-coil region" evidence="1">
    <location>
        <begin position="525"/>
        <end position="552"/>
    </location>
</feature>
<protein>
    <submittedName>
        <fullName evidence="3">Uncharacterized protein</fullName>
    </submittedName>
</protein>
<evidence type="ECO:0000256" key="1">
    <source>
        <dbReference type="SAM" id="Coils"/>
    </source>
</evidence>
<proteinExistence type="predicted"/>
<sequence length="556" mass="61659">MTAPNKLIFNFSSEPAPDNYIRKKAVTPRRKPAEVLERPTIVVEDDHSPLFEPLSEATPDQIDVSNKAVDMSTNAKVSAPLSKTYFHLVDCLQANRRVDPLKTPAHTSLSGRSSQVRGSTYQSISRTPFRPDAITYHDGDSCSREIWQPGDGDGVRDSEFPGNKLFKERYRFFQSDIGPIGRGANSPPHFVALDDKAVWDIVTSKKYTTKERGTYWPLDFMANGSLRAGRRHKGRAAMVANESQGHVEGVNNQRVGSVPWVKAGSKPNVIKYYLSGEDGGYKEVVFGSGATINDTSNQQASSQGGHNSGNRTEYATAGTTTHLNNGSRTEYATKRKADQPLNPRHDRPKVGKYLHSTPSPDWPGGVRRLNKPPIARAVGDNEVEPLNGSEWSPTTRVGGKTVYARYDYDEEEPQRINGRLVASGARTPYIGGAKTPYQNHSMGARTPYQMSSLETKTPGPQVPSGKPALYHGVSEAQPSQQPLWQDVKRMGEELEQAKGILRMRDEEISNLKAQIYVLDADRPRTQQAVGAMANKDDEIQRLKEEIRGLKQYLRRA</sequence>
<dbReference type="AlphaFoldDB" id="A0A074VSZ2"/>
<gene>
    <name evidence="3" type="ORF">M437DRAFT_45555</name>
</gene>
<organism evidence="3 4">
    <name type="scientific">Aureobasidium melanogenum (strain CBS 110374)</name>
    <name type="common">Aureobasidium pullulans var. melanogenum</name>
    <dbReference type="NCBI Taxonomy" id="1043003"/>
    <lineage>
        <taxon>Eukaryota</taxon>
        <taxon>Fungi</taxon>
        <taxon>Dikarya</taxon>
        <taxon>Ascomycota</taxon>
        <taxon>Pezizomycotina</taxon>
        <taxon>Dothideomycetes</taxon>
        <taxon>Dothideomycetidae</taxon>
        <taxon>Dothideales</taxon>
        <taxon>Saccotheciaceae</taxon>
        <taxon>Aureobasidium</taxon>
    </lineage>
</organism>
<feature type="region of interest" description="Disordered" evidence="2">
    <location>
        <begin position="102"/>
        <end position="123"/>
    </location>
</feature>
<feature type="compositionally biased region" description="Basic and acidic residues" evidence="2">
    <location>
        <begin position="331"/>
        <end position="349"/>
    </location>
</feature>